<keyword evidence="5 10" id="KW-0999">Mitochondrion inner membrane</keyword>
<keyword evidence="4 10" id="KW-0812">Transmembrane</keyword>
<dbReference type="InterPro" id="IPR038552">
    <property type="entry name" value="Tim21_IMS_sf"/>
</dbReference>
<reference evidence="11 12" key="1">
    <citation type="journal article" date="2011" name="J. Gen. Appl. Microbiol.">
        <title>Draft genome sequencing of the enigmatic yeast Saitoella complicata.</title>
        <authorList>
            <person name="Nishida H."/>
            <person name="Hamamoto M."/>
            <person name="Sugiyama J."/>
        </authorList>
    </citation>
    <scope>NUCLEOTIDE SEQUENCE [LARGE SCALE GENOMIC DNA]</scope>
    <source>
        <strain evidence="11 12">NRRL Y-17804</strain>
    </source>
</reference>
<evidence type="ECO:0000256" key="2">
    <source>
        <dbReference type="ARBA" id="ARBA00010867"/>
    </source>
</evidence>
<organism evidence="11 12">
    <name type="scientific">Saitoella complicata (strain BCRC 22490 / CBS 7301 / JCM 7358 / NBRC 10748 / NRRL Y-17804)</name>
    <dbReference type="NCBI Taxonomy" id="698492"/>
    <lineage>
        <taxon>Eukaryota</taxon>
        <taxon>Fungi</taxon>
        <taxon>Dikarya</taxon>
        <taxon>Ascomycota</taxon>
        <taxon>Taphrinomycotina</taxon>
        <taxon>Taphrinomycotina incertae sedis</taxon>
        <taxon>Saitoella</taxon>
    </lineage>
</organism>
<evidence type="ECO:0000256" key="1">
    <source>
        <dbReference type="ARBA" id="ARBA00004434"/>
    </source>
</evidence>
<reference evidence="11 12" key="2">
    <citation type="journal article" date="2014" name="J. Gen. Appl. Microbiol.">
        <title>The early diverging ascomycetous budding yeast Saitoella complicata has three histone deacetylases belonging to the Clr6, Hos2, and Rpd3 lineages.</title>
        <authorList>
            <person name="Nishida H."/>
            <person name="Matsumoto T."/>
            <person name="Kondo S."/>
            <person name="Hamamoto M."/>
            <person name="Yoshikawa H."/>
        </authorList>
    </citation>
    <scope>NUCLEOTIDE SEQUENCE [LARGE SCALE GENOMIC DNA]</scope>
    <source>
        <strain evidence="11 12">NRRL Y-17804</strain>
    </source>
</reference>
<keyword evidence="10" id="KW-0811">Translocation</keyword>
<feature type="transmembrane region" description="Helical" evidence="10">
    <location>
        <begin position="79"/>
        <end position="99"/>
    </location>
</feature>
<dbReference type="Gene3D" id="3.10.450.320">
    <property type="entry name" value="Mitochondrial import inner membrane translocase subunit Tim21"/>
    <property type="match status" value="1"/>
</dbReference>
<proteinExistence type="inferred from homology"/>
<gene>
    <name evidence="11" type="ORF">G7K_1552-t1</name>
</gene>
<comment type="function">
    <text evidence="10">Essential component of the TIM23 complex, a complex that mediates the translocation of transit peptide-containing proteins across the mitochondrial inner membrane.</text>
</comment>
<dbReference type="InterPro" id="IPR013261">
    <property type="entry name" value="Tim21"/>
</dbReference>
<reference evidence="11 12" key="3">
    <citation type="journal article" date="2015" name="Genome Announc.">
        <title>Draft Genome Sequence of the Archiascomycetous Yeast Saitoella complicata.</title>
        <authorList>
            <person name="Yamauchi K."/>
            <person name="Kondo S."/>
            <person name="Hamamoto M."/>
            <person name="Takahashi Y."/>
            <person name="Ogura Y."/>
            <person name="Hayashi T."/>
            <person name="Nishida H."/>
        </authorList>
    </citation>
    <scope>NUCLEOTIDE SEQUENCE [LARGE SCALE GENOMIC DNA]</scope>
    <source>
        <strain evidence="11 12">NRRL Y-17804</strain>
    </source>
</reference>
<dbReference type="STRING" id="698492.A0A0E9NBX2"/>
<accession>A0A0E9NBX2</accession>
<keyword evidence="12" id="KW-1185">Reference proteome</keyword>
<dbReference type="OrthoDB" id="436405at2759"/>
<dbReference type="GO" id="GO:0030150">
    <property type="term" value="P:protein import into mitochondrial matrix"/>
    <property type="evidence" value="ECO:0007669"/>
    <property type="project" value="UniProtKB-UniRule"/>
</dbReference>
<keyword evidence="7 10" id="KW-1133">Transmembrane helix</keyword>
<dbReference type="PANTHER" id="PTHR13032:SF6">
    <property type="entry name" value="MITOCHONDRIAL IMPORT INNER MEMBRANE TRANSLOCASE SUBUNIT TIM21"/>
    <property type="match status" value="1"/>
</dbReference>
<dbReference type="EMBL" id="BACD03000008">
    <property type="protein sequence ID" value="GAO47344.1"/>
    <property type="molecule type" value="Genomic_DNA"/>
</dbReference>
<dbReference type="OMA" id="HFHVEGP"/>
<dbReference type="PANTHER" id="PTHR13032">
    <property type="entry name" value="MITOCHONDRIAL IMPORT INNER MEMBRANE TRANSLOCASE SUBUNIT TIM21"/>
    <property type="match status" value="1"/>
</dbReference>
<dbReference type="RefSeq" id="XP_019022707.1">
    <property type="nucleotide sequence ID" value="XM_019171594.1"/>
</dbReference>
<dbReference type="Proteomes" id="UP000033140">
    <property type="component" value="Unassembled WGS sequence"/>
</dbReference>
<evidence type="ECO:0000313" key="11">
    <source>
        <dbReference type="EMBL" id="GAO47344.1"/>
    </source>
</evidence>
<dbReference type="GO" id="GO:0005744">
    <property type="term" value="C:TIM23 mitochondrial import inner membrane translocase complex"/>
    <property type="evidence" value="ECO:0007669"/>
    <property type="project" value="UniProtKB-UniRule"/>
</dbReference>
<evidence type="ECO:0000256" key="6">
    <source>
        <dbReference type="ARBA" id="ARBA00022946"/>
    </source>
</evidence>
<evidence type="ECO:0000313" key="12">
    <source>
        <dbReference type="Proteomes" id="UP000033140"/>
    </source>
</evidence>
<evidence type="ECO:0000256" key="4">
    <source>
        <dbReference type="ARBA" id="ARBA00022692"/>
    </source>
</evidence>
<sequence length="233" mass="26112">MSIRTQSPLRVLRNFEIAQASSVRSYATLGKIDPVKIPASEVAGSGRRSKAIVFQDDGRKKWSELGSGQKLTRATLTTGSLGIIVFGAVLLGTITYFFAEHVLMPTSETRIFGRAFDRVREDEEVKRAVGEGMSAYGESQGTRLRRNAPVASKRYTDDKGLDHMIMRFYVQGELGQGEVNLAMTKKTEEDEFVYKYLFVDTPGDGLPSKRIWLERDQQKKASTKRSWLGFSRA</sequence>
<comment type="subunit">
    <text evidence="10">Component of the TIM23 complex.</text>
</comment>
<evidence type="ECO:0000256" key="5">
    <source>
        <dbReference type="ARBA" id="ARBA00022792"/>
    </source>
</evidence>
<comment type="subcellular location">
    <subcellularLocation>
        <location evidence="1 10">Mitochondrion inner membrane</location>
        <topology evidence="1 10">Single-pass membrane protein</topology>
    </subcellularLocation>
</comment>
<dbReference type="AlphaFoldDB" id="A0A0E9NBX2"/>
<keyword evidence="10" id="KW-0813">Transport</keyword>
<dbReference type="Pfam" id="PF08294">
    <property type="entry name" value="TIM21"/>
    <property type="match status" value="1"/>
</dbReference>
<keyword evidence="10" id="KW-0653">Protein transport</keyword>
<evidence type="ECO:0000256" key="7">
    <source>
        <dbReference type="ARBA" id="ARBA00022989"/>
    </source>
</evidence>
<keyword evidence="8 10" id="KW-0496">Mitochondrion</keyword>
<keyword evidence="9 10" id="KW-0472">Membrane</keyword>
<evidence type="ECO:0000256" key="3">
    <source>
        <dbReference type="ARBA" id="ARBA00020726"/>
    </source>
</evidence>
<comment type="caution">
    <text evidence="11">The sequence shown here is derived from an EMBL/GenBank/DDBJ whole genome shotgun (WGS) entry which is preliminary data.</text>
</comment>
<dbReference type="FunFam" id="3.10.450.320:FF:000002">
    <property type="entry name" value="Mitochondrial import inner membrane translocase subunit tim21"/>
    <property type="match status" value="1"/>
</dbReference>
<protein>
    <recommendedName>
        <fullName evidence="3 10">Mitochondrial import inner membrane translocase subunit Tim21</fullName>
    </recommendedName>
</protein>
<evidence type="ECO:0000256" key="10">
    <source>
        <dbReference type="RuleBase" id="RU367142"/>
    </source>
</evidence>
<name>A0A0E9NBX2_SAICN</name>
<comment type="similarity">
    <text evidence="2 10">Belongs to the TIM21 family.</text>
</comment>
<evidence type="ECO:0000256" key="9">
    <source>
        <dbReference type="ARBA" id="ARBA00023136"/>
    </source>
</evidence>
<keyword evidence="6" id="KW-0809">Transit peptide</keyword>
<evidence type="ECO:0000256" key="8">
    <source>
        <dbReference type="ARBA" id="ARBA00023128"/>
    </source>
</evidence>